<keyword evidence="1" id="KW-0812">Transmembrane</keyword>
<feature type="transmembrane region" description="Helical" evidence="1">
    <location>
        <begin position="108"/>
        <end position="129"/>
    </location>
</feature>
<protein>
    <submittedName>
        <fullName evidence="2">Uncharacterized protein</fullName>
    </submittedName>
</protein>
<organism evidence="2 3">
    <name type="scientific">Homarus americanus</name>
    <name type="common">American lobster</name>
    <dbReference type="NCBI Taxonomy" id="6706"/>
    <lineage>
        <taxon>Eukaryota</taxon>
        <taxon>Metazoa</taxon>
        <taxon>Ecdysozoa</taxon>
        <taxon>Arthropoda</taxon>
        <taxon>Crustacea</taxon>
        <taxon>Multicrustacea</taxon>
        <taxon>Malacostraca</taxon>
        <taxon>Eumalacostraca</taxon>
        <taxon>Eucarida</taxon>
        <taxon>Decapoda</taxon>
        <taxon>Pleocyemata</taxon>
        <taxon>Astacidea</taxon>
        <taxon>Nephropoidea</taxon>
        <taxon>Nephropidae</taxon>
        <taxon>Homarus</taxon>
    </lineage>
</organism>
<sequence>MTKPMLLWQVDGTGTQRTRGAATATPAAPAASLETGIAQVASSPILLLALHVSNAGPLKTGTLLDLEDVLVVEGCVTCALETGHARSASSITSHHVACATSATRPEGVVAVVTVTLALVVVVVVVAAGLGNGNALVASFPTSRTAISASNAGPLEVCLDVLLELCK</sequence>
<accession>A0A8J5JM04</accession>
<evidence type="ECO:0000313" key="2">
    <source>
        <dbReference type="EMBL" id="KAG7160742.1"/>
    </source>
</evidence>
<name>A0A8J5JM04_HOMAM</name>
<evidence type="ECO:0000256" key="1">
    <source>
        <dbReference type="SAM" id="Phobius"/>
    </source>
</evidence>
<keyword evidence="3" id="KW-1185">Reference proteome</keyword>
<comment type="caution">
    <text evidence="2">The sequence shown here is derived from an EMBL/GenBank/DDBJ whole genome shotgun (WGS) entry which is preliminary data.</text>
</comment>
<dbReference type="Proteomes" id="UP000747542">
    <property type="component" value="Unassembled WGS sequence"/>
</dbReference>
<proteinExistence type="predicted"/>
<evidence type="ECO:0000313" key="3">
    <source>
        <dbReference type="Proteomes" id="UP000747542"/>
    </source>
</evidence>
<keyword evidence="1" id="KW-0472">Membrane</keyword>
<keyword evidence="1" id="KW-1133">Transmembrane helix</keyword>
<dbReference type="AlphaFoldDB" id="A0A8J5JM04"/>
<gene>
    <name evidence="2" type="ORF">Hamer_G023740</name>
</gene>
<reference evidence="2" key="1">
    <citation type="journal article" date="2021" name="Sci. Adv.">
        <title>The American lobster genome reveals insights on longevity, neural, and immune adaptations.</title>
        <authorList>
            <person name="Polinski J.M."/>
            <person name="Zimin A.V."/>
            <person name="Clark K.F."/>
            <person name="Kohn A.B."/>
            <person name="Sadowski N."/>
            <person name="Timp W."/>
            <person name="Ptitsyn A."/>
            <person name="Khanna P."/>
            <person name="Romanova D.Y."/>
            <person name="Williams P."/>
            <person name="Greenwood S.J."/>
            <person name="Moroz L.L."/>
            <person name="Walt D.R."/>
            <person name="Bodnar A.G."/>
        </authorList>
    </citation>
    <scope>NUCLEOTIDE SEQUENCE</scope>
    <source>
        <strain evidence="2">GMGI-L3</strain>
    </source>
</reference>
<dbReference type="EMBL" id="JAHLQT010030867">
    <property type="protein sequence ID" value="KAG7160742.1"/>
    <property type="molecule type" value="Genomic_DNA"/>
</dbReference>